<evidence type="ECO:0000256" key="3">
    <source>
        <dbReference type="ARBA" id="ARBA00022833"/>
    </source>
</evidence>
<organism evidence="6 7">
    <name type="scientific">Saccoglossus kowalevskii</name>
    <name type="common">Acorn worm</name>
    <dbReference type="NCBI Taxonomy" id="10224"/>
    <lineage>
        <taxon>Eukaryota</taxon>
        <taxon>Metazoa</taxon>
        <taxon>Hemichordata</taxon>
        <taxon>Enteropneusta</taxon>
        <taxon>Harrimaniidae</taxon>
        <taxon>Saccoglossus</taxon>
    </lineage>
</organism>
<dbReference type="RefSeq" id="XP_006818630.1">
    <property type="nucleotide sequence ID" value="XM_006818567.1"/>
</dbReference>
<evidence type="ECO:0000259" key="5">
    <source>
        <dbReference type="PROSITE" id="PS51800"/>
    </source>
</evidence>
<protein>
    <submittedName>
        <fullName evidence="7">Uncharacterized protein LOC102800775</fullName>
    </submittedName>
</protein>
<keyword evidence="2" id="KW-0863">Zinc-finger</keyword>
<dbReference type="GeneID" id="102800775"/>
<evidence type="ECO:0000313" key="6">
    <source>
        <dbReference type="Proteomes" id="UP000694865"/>
    </source>
</evidence>
<feature type="domain" description="CHHC U11-48K-type" evidence="5">
    <location>
        <begin position="20"/>
        <end position="47"/>
    </location>
</feature>
<evidence type="ECO:0000256" key="2">
    <source>
        <dbReference type="ARBA" id="ARBA00022771"/>
    </source>
</evidence>
<keyword evidence="3" id="KW-0862">Zinc</keyword>
<dbReference type="PROSITE" id="PS51800">
    <property type="entry name" value="ZF_CHHC_U11_48K"/>
    <property type="match status" value="2"/>
</dbReference>
<evidence type="ECO:0000256" key="4">
    <source>
        <dbReference type="SAM" id="MobiDB-lite"/>
    </source>
</evidence>
<evidence type="ECO:0000313" key="7">
    <source>
        <dbReference type="RefSeq" id="XP_006818630.1"/>
    </source>
</evidence>
<keyword evidence="1" id="KW-0479">Metal-binding</keyword>
<dbReference type="InterPro" id="IPR051591">
    <property type="entry name" value="UPF0224_FAM112_RNA_Proc"/>
</dbReference>
<feature type="domain" description="CHHC U11-48K-type" evidence="5">
    <location>
        <begin position="52"/>
        <end position="79"/>
    </location>
</feature>
<keyword evidence="6" id="KW-1185">Reference proteome</keyword>
<dbReference type="PANTHER" id="PTHR21402">
    <property type="entry name" value="GAMETOCYTE SPECIFIC FACTOR 1-RELATED"/>
    <property type="match status" value="1"/>
</dbReference>
<reference evidence="7" key="1">
    <citation type="submission" date="2025-08" db="UniProtKB">
        <authorList>
            <consortium name="RefSeq"/>
        </authorList>
    </citation>
    <scope>IDENTIFICATION</scope>
    <source>
        <tissue evidence="7">Testes</tissue>
    </source>
</reference>
<gene>
    <name evidence="7" type="primary">LOC102800775</name>
</gene>
<feature type="region of interest" description="Disordered" evidence="4">
    <location>
        <begin position="164"/>
        <end position="186"/>
    </location>
</feature>
<evidence type="ECO:0000256" key="1">
    <source>
        <dbReference type="ARBA" id="ARBA00022723"/>
    </source>
</evidence>
<proteinExistence type="predicted"/>
<dbReference type="Proteomes" id="UP000694865">
    <property type="component" value="Unplaced"/>
</dbReference>
<dbReference type="InterPro" id="IPR036236">
    <property type="entry name" value="Znf_C2H2_sf"/>
</dbReference>
<dbReference type="Pfam" id="PF05253">
    <property type="entry name" value="zf-U11-48K"/>
    <property type="match status" value="1"/>
</dbReference>
<sequence>MSSGNYHRIASRTDIDPEEFLVCPYDPIHRVASKRFPYHIMKCKKNHPTKRMDTCPFNARHIIEHHLFRHHICNCPDKAVIENDIIHQQGIGSSGSLFKGNTDVPPYHNPEWEMPEPEENWDLDENQTHMYGSNNVQPSTMSVDWMTNAERKRYHNNLIEEARRRAQGLPVQPEEDRPQNDKPLRLPKETPMVLQQQKQVEKTGADKIAANIFGDDNDEKNGIVPTENMFLKASYNIASLYTLDKKPATNSVLGQVAKTAATHALLEELQKSSNSLSAPPPRMSQVTEDLPVATTLALTPMHYVANTDTQTAPMNYAMAISNRSTEVVPRRSSSTPDGTSVFVSAGLGRGRGRGIMDLLKRPGGNISHIGGKKFATNEAIGVQQSIGVRQVQPYVEPLSMTETCTQNISVNSALPTDVLSDVQLQERKEAEKEATKKKKVRKLNKKLKQITLLEQKKSEGGDLNEEEVNKVSKKDRLIEKLSSLTGLDKTWILSPVYIEKI</sequence>
<dbReference type="SUPFAM" id="SSF57667">
    <property type="entry name" value="beta-beta-alpha zinc fingers"/>
    <property type="match status" value="1"/>
</dbReference>
<name>A0ABM0MF39_SACKO</name>
<accession>A0ABM0MF39</accession>
<dbReference type="PANTHER" id="PTHR21402:SF5">
    <property type="entry name" value="GAMETOCYTE SPECIFIC FACTOR 1"/>
    <property type="match status" value="1"/>
</dbReference>
<dbReference type="InterPro" id="IPR022776">
    <property type="entry name" value="TRM13/UPF0224_CHHC_Znf_dom"/>
</dbReference>
<feature type="compositionally biased region" description="Basic and acidic residues" evidence="4">
    <location>
        <begin position="174"/>
        <end position="186"/>
    </location>
</feature>